<reference evidence="1" key="1">
    <citation type="submission" date="2015-11" db="EMBL/GenBank/DDBJ databases">
        <title>De novo transcriptome assembly of four potential Pierce s Disease insect vectors from Arizona vineyards.</title>
        <authorList>
            <person name="Tassone E.E."/>
        </authorList>
    </citation>
    <scope>NUCLEOTIDE SEQUENCE</scope>
</reference>
<accession>A0A1B6FLG9</accession>
<feature type="non-terminal residue" evidence="1">
    <location>
        <position position="1"/>
    </location>
</feature>
<protein>
    <submittedName>
        <fullName evidence="1">Uncharacterized protein</fullName>
    </submittedName>
</protein>
<gene>
    <name evidence="1" type="ORF">g.45729</name>
</gene>
<feature type="non-terminal residue" evidence="1">
    <location>
        <position position="111"/>
    </location>
</feature>
<organism evidence="1">
    <name type="scientific">Cuerna arida</name>
    <dbReference type="NCBI Taxonomy" id="1464854"/>
    <lineage>
        <taxon>Eukaryota</taxon>
        <taxon>Metazoa</taxon>
        <taxon>Ecdysozoa</taxon>
        <taxon>Arthropoda</taxon>
        <taxon>Hexapoda</taxon>
        <taxon>Insecta</taxon>
        <taxon>Pterygota</taxon>
        <taxon>Neoptera</taxon>
        <taxon>Paraneoptera</taxon>
        <taxon>Hemiptera</taxon>
        <taxon>Auchenorrhyncha</taxon>
        <taxon>Membracoidea</taxon>
        <taxon>Cicadellidae</taxon>
        <taxon>Cicadellinae</taxon>
        <taxon>Proconiini</taxon>
        <taxon>Cuerna</taxon>
    </lineage>
</organism>
<sequence length="111" mass="13079">FKCEINSEMGELNTLVRKSFERDFVDSPINKLKKSDEEVRAETILENTCSQTKDGCWQIGLLWKEDNPQLPESRSIAWRRLSYVENKMKDNSKLSQKYHQQIENYAEKGYA</sequence>
<dbReference type="EMBL" id="GECZ01018723">
    <property type="protein sequence ID" value="JAS51046.1"/>
    <property type="molecule type" value="Transcribed_RNA"/>
</dbReference>
<proteinExistence type="predicted"/>
<dbReference type="AlphaFoldDB" id="A0A1B6FLG9"/>
<name>A0A1B6FLG9_9HEMI</name>
<dbReference type="PANTHER" id="PTHR47331:SF5">
    <property type="entry name" value="RIBONUCLEASE H"/>
    <property type="match status" value="1"/>
</dbReference>
<dbReference type="PANTHER" id="PTHR47331">
    <property type="entry name" value="PHD-TYPE DOMAIN-CONTAINING PROTEIN"/>
    <property type="match status" value="1"/>
</dbReference>
<evidence type="ECO:0000313" key="1">
    <source>
        <dbReference type="EMBL" id="JAS51046.1"/>
    </source>
</evidence>